<evidence type="ECO:0000313" key="2">
    <source>
        <dbReference type="Proteomes" id="UP000664288"/>
    </source>
</evidence>
<reference evidence="1 2" key="1">
    <citation type="submission" date="2021-03" db="EMBL/GenBank/DDBJ databases">
        <title>Whole genome sequence of Jiella sp. MQZ13P-4.</title>
        <authorList>
            <person name="Tuo L."/>
        </authorList>
    </citation>
    <scope>NUCLEOTIDE SEQUENCE [LARGE SCALE GENOMIC DNA]</scope>
    <source>
        <strain evidence="1 2">MQZ13P-4</strain>
    </source>
</reference>
<sequence length="63" mass="7146">MTKETNDALDLLWGIAAIAAFIGRTERQTYHMLVSGHLPAKQVGERWVAKREALERFFEETAA</sequence>
<proteinExistence type="predicted"/>
<dbReference type="RefSeq" id="WP_207352202.1">
    <property type="nucleotide sequence ID" value="NZ_JAFMPY010000022.1"/>
</dbReference>
<keyword evidence="2" id="KW-1185">Reference proteome</keyword>
<organism evidence="1 2">
    <name type="scientific">Jiella sonneratiae</name>
    <dbReference type="NCBI Taxonomy" id="2816856"/>
    <lineage>
        <taxon>Bacteria</taxon>
        <taxon>Pseudomonadati</taxon>
        <taxon>Pseudomonadota</taxon>
        <taxon>Alphaproteobacteria</taxon>
        <taxon>Hyphomicrobiales</taxon>
        <taxon>Aurantimonadaceae</taxon>
        <taxon>Jiella</taxon>
    </lineage>
</organism>
<gene>
    <name evidence="1" type="ORF">J1C47_18140</name>
</gene>
<evidence type="ECO:0000313" key="1">
    <source>
        <dbReference type="EMBL" id="MBO0905570.1"/>
    </source>
</evidence>
<name>A0ABS3J7C7_9HYPH</name>
<evidence type="ECO:0008006" key="3">
    <source>
        <dbReference type="Google" id="ProtNLM"/>
    </source>
</evidence>
<comment type="caution">
    <text evidence="1">The sequence shown here is derived from an EMBL/GenBank/DDBJ whole genome shotgun (WGS) entry which is preliminary data.</text>
</comment>
<protein>
    <recommendedName>
        <fullName evidence="3">DNA-binding protein</fullName>
    </recommendedName>
</protein>
<accession>A0ABS3J7C7</accession>
<dbReference type="Proteomes" id="UP000664288">
    <property type="component" value="Unassembled WGS sequence"/>
</dbReference>
<dbReference type="EMBL" id="JAFMPY010000022">
    <property type="protein sequence ID" value="MBO0905570.1"/>
    <property type="molecule type" value="Genomic_DNA"/>
</dbReference>